<dbReference type="OrthoDB" id="1333924at2"/>
<dbReference type="STRING" id="40571.SAMN05660733_00669"/>
<gene>
    <name evidence="1" type="ORF">SAMN05660733_00669</name>
</gene>
<dbReference type="EMBL" id="FWYC01000003">
    <property type="protein sequence ID" value="SMC59626.1"/>
    <property type="molecule type" value="Genomic_DNA"/>
</dbReference>
<dbReference type="Proteomes" id="UP000192840">
    <property type="component" value="Unassembled WGS sequence"/>
</dbReference>
<reference evidence="2" key="1">
    <citation type="submission" date="2017-04" db="EMBL/GenBank/DDBJ databases">
        <authorList>
            <person name="Varghese N."/>
            <person name="Submissions S."/>
        </authorList>
    </citation>
    <scope>NUCLEOTIDE SEQUENCE [LARGE SCALE GENOMIC DNA]</scope>
    <source>
        <strain evidence="2">DSM 44073</strain>
    </source>
</reference>
<evidence type="ECO:0000313" key="1">
    <source>
        <dbReference type="EMBL" id="SMC59626.1"/>
    </source>
</evidence>
<evidence type="ECO:0000313" key="2">
    <source>
        <dbReference type="Proteomes" id="UP000192840"/>
    </source>
</evidence>
<proteinExistence type="predicted"/>
<name>A0A1W2AG20_9PSEU</name>
<organism evidence="1 2">
    <name type="scientific">Lentzea albidocapillata</name>
    <dbReference type="NCBI Taxonomy" id="40571"/>
    <lineage>
        <taxon>Bacteria</taxon>
        <taxon>Bacillati</taxon>
        <taxon>Actinomycetota</taxon>
        <taxon>Actinomycetes</taxon>
        <taxon>Pseudonocardiales</taxon>
        <taxon>Pseudonocardiaceae</taxon>
        <taxon>Lentzea</taxon>
    </lineage>
</organism>
<dbReference type="RefSeq" id="WP_051769319.1">
    <property type="nucleotide sequence ID" value="NZ_FWYC01000003.1"/>
</dbReference>
<dbReference type="AlphaFoldDB" id="A0A1W2AG20"/>
<sequence length="243" mass="27348">MADWLTRYRNGQRHVVWQELALLGDVRRSGRLEEAQAVCDEMAHRARQNVELIVERLTADGFLFHDNDDEQTPARPHTPPTTEAAAHVEWMEERLGAVPLTLSSWTRIVGDVWLVGTHPRWQTSAGSDPLVVEVEGSRCSDASLRRYVEDEWQMWQEDGSAGVFVLPLSPDHLHKDNTSGGDPYGVVLPDRRVDGLFSWENGMTPFVSYLNRAFQTGGFPMADGEEADAREVTSRLAQDLLPL</sequence>
<keyword evidence="2" id="KW-1185">Reference proteome</keyword>
<dbReference type="eggNOG" id="ENOG5032WVF">
    <property type="taxonomic scope" value="Bacteria"/>
</dbReference>
<protein>
    <submittedName>
        <fullName evidence="1">Uncharacterized protein</fullName>
    </submittedName>
</protein>
<accession>A0A1W2AG20</accession>